<evidence type="ECO:0000256" key="1">
    <source>
        <dbReference type="ARBA" id="ARBA00008416"/>
    </source>
</evidence>
<evidence type="ECO:0000313" key="5">
    <source>
        <dbReference type="EMBL" id="BCR06755.1"/>
    </source>
</evidence>
<evidence type="ECO:0000259" key="3">
    <source>
        <dbReference type="Pfam" id="PF02678"/>
    </source>
</evidence>
<dbReference type="Pfam" id="PF02678">
    <property type="entry name" value="Pirin"/>
    <property type="match status" value="1"/>
</dbReference>
<dbReference type="InterPro" id="IPR014710">
    <property type="entry name" value="RmlC-like_jellyroll"/>
</dbReference>
<dbReference type="InterPro" id="IPR011051">
    <property type="entry name" value="RmlC_Cupin_sf"/>
</dbReference>
<dbReference type="Proteomes" id="UP001319827">
    <property type="component" value="Chromosome"/>
</dbReference>
<dbReference type="InterPro" id="IPR003829">
    <property type="entry name" value="Pirin_N_dom"/>
</dbReference>
<gene>
    <name evidence="5" type="ORF">DESUT3_38240</name>
</gene>
<dbReference type="Pfam" id="PF17954">
    <property type="entry name" value="Pirin_C_2"/>
    <property type="match status" value="1"/>
</dbReference>
<dbReference type="CDD" id="cd02910">
    <property type="entry name" value="cupin_Yhhw_N"/>
    <property type="match status" value="1"/>
</dbReference>
<dbReference type="CDD" id="cd20311">
    <property type="entry name" value="cupin_Yhhw_C"/>
    <property type="match status" value="1"/>
</dbReference>
<dbReference type="SUPFAM" id="SSF51182">
    <property type="entry name" value="RmlC-like cupins"/>
    <property type="match status" value="1"/>
</dbReference>
<evidence type="ECO:0000259" key="4">
    <source>
        <dbReference type="Pfam" id="PF17954"/>
    </source>
</evidence>
<reference evidence="5 6" key="2">
    <citation type="journal article" date="2021" name="Int. J. Syst. Evol. Microbiol.">
        <title>Isolation and Polyphasic Characterization of Desulfuromonas versatilis sp. Nov., an Electrogenic Bacteria Capable of Versatile Metabolism Isolated from a Graphene Oxide-Reducing Enrichment Culture.</title>
        <authorList>
            <person name="Xie L."/>
            <person name="Yoshida N."/>
            <person name="Ishii S."/>
            <person name="Meng L."/>
        </authorList>
    </citation>
    <scope>NUCLEOTIDE SEQUENCE [LARGE SCALE GENOMIC DNA]</scope>
    <source>
        <strain evidence="5 6">NIT-T3</strain>
    </source>
</reference>
<feature type="domain" description="Pirin N-terminal" evidence="3">
    <location>
        <begin position="10"/>
        <end position="119"/>
    </location>
</feature>
<protein>
    <submittedName>
        <fullName evidence="5">Quercetin 2,3-dioxygenase</fullName>
    </submittedName>
</protein>
<evidence type="ECO:0000313" key="6">
    <source>
        <dbReference type="Proteomes" id="UP001319827"/>
    </source>
</evidence>
<feature type="domain" description="Quercetin 2,3-dioxygenase C-terminal cupin" evidence="4">
    <location>
        <begin position="145"/>
        <end position="230"/>
    </location>
</feature>
<dbReference type="PANTHER" id="PTHR43212:SF3">
    <property type="entry name" value="QUERCETIN 2,3-DIOXYGENASE"/>
    <property type="match status" value="1"/>
</dbReference>
<dbReference type="InterPro" id="IPR041602">
    <property type="entry name" value="Quercetinase_C"/>
</dbReference>
<evidence type="ECO:0000256" key="2">
    <source>
        <dbReference type="RuleBase" id="RU003457"/>
    </source>
</evidence>
<dbReference type="Gene3D" id="2.60.120.10">
    <property type="entry name" value="Jelly Rolls"/>
    <property type="match status" value="2"/>
</dbReference>
<organism evidence="5 6">
    <name type="scientific">Desulfuromonas versatilis</name>
    <dbReference type="NCBI Taxonomy" id="2802975"/>
    <lineage>
        <taxon>Bacteria</taxon>
        <taxon>Pseudomonadati</taxon>
        <taxon>Thermodesulfobacteriota</taxon>
        <taxon>Desulfuromonadia</taxon>
        <taxon>Desulfuromonadales</taxon>
        <taxon>Desulfuromonadaceae</taxon>
        <taxon>Desulfuromonas</taxon>
    </lineage>
</organism>
<dbReference type="EMBL" id="AP024355">
    <property type="protein sequence ID" value="BCR06755.1"/>
    <property type="molecule type" value="Genomic_DNA"/>
</dbReference>
<dbReference type="InterPro" id="IPR012093">
    <property type="entry name" value="Pirin"/>
</dbReference>
<dbReference type="PANTHER" id="PTHR43212">
    <property type="entry name" value="QUERCETIN 2,3-DIOXYGENASE"/>
    <property type="match status" value="1"/>
</dbReference>
<keyword evidence="6" id="KW-1185">Reference proteome</keyword>
<dbReference type="PIRSF" id="PIRSF006232">
    <property type="entry name" value="Pirin"/>
    <property type="match status" value="1"/>
</dbReference>
<proteinExistence type="inferred from homology"/>
<sequence>MISVRKSAERGRFQADWLDSRHTFSFDTYYDPQHMGFRALRVINEDRVEAGGGFPLHPHRDMEILSLVIEGKLEHQDDLGSRETIRAGELQRISAGTGVRHSEYNPSQSEPVHFLQIWILPERKGLEPGYEKRSFASGPENGLLLVGSPTGRDGSALIHRDVDLFCGQLGQGRTLEHRLETGRHAWIQVISGALQLNGVSLEPGDGAALSDEKRLKLDAAAPSRFLLFDLS</sequence>
<reference evidence="5 6" key="1">
    <citation type="journal article" date="2016" name="C (Basel)">
        <title>Selective Growth of and Electricity Production by Marine Exoelectrogenic Bacteria in Self-Aggregated Hydrogel of Microbially Reduced Graphene Oxide.</title>
        <authorList>
            <person name="Yoshida N."/>
            <person name="Goto Y."/>
            <person name="Miyata Y."/>
        </authorList>
    </citation>
    <scope>NUCLEOTIDE SEQUENCE [LARGE SCALE GENOMIC DNA]</scope>
    <source>
        <strain evidence="5 6">NIT-T3</strain>
    </source>
</reference>
<accession>A0ABN6E329</accession>
<dbReference type="RefSeq" id="WP_221250137.1">
    <property type="nucleotide sequence ID" value="NZ_AP024355.1"/>
</dbReference>
<name>A0ABN6E329_9BACT</name>
<comment type="similarity">
    <text evidence="1 2">Belongs to the pirin family.</text>
</comment>